<gene>
    <name evidence="1" type="ORF">EM808_23220</name>
</gene>
<dbReference type="RefSeq" id="WP_127741295.1">
    <property type="nucleotide sequence ID" value="NZ_RZTZ01000014.1"/>
</dbReference>
<sequence>MKGIYLTALLCLGFLLSLYLLAYYTERKSRNSKWIELYLRLRRHNPYYGYILALTSKNDKAVISNYRRLVKLPLYRRLYPEVTILFCFYFNSTQGIEGEIEKITCENKQKFFRQVLKIGYKKEPLVKEELCSIDNLWMKEVLYALADKQKGDYHQELYHWNKGLNDANGIIYYTLEKVLNR</sequence>
<evidence type="ECO:0000313" key="1">
    <source>
        <dbReference type="EMBL" id="RVT57967.1"/>
    </source>
</evidence>
<evidence type="ECO:0000313" key="2">
    <source>
        <dbReference type="Proteomes" id="UP000288024"/>
    </source>
</evidence>
<organism evidence="1 2">
    <name type="scientific">Niallia taxi</name>
    <dbReference type="NCBI Taxonomy" id="2499688"/>
    <lineage>
        <taxon>Bacteria</taxon>
        <taxon>Bacillati</taxon>
        <taxon>Bacillota</taxon>
        <taxon>Bacilli</taxon>
        <taxon>Bacillales</taxon>
        <taxon>Bacillaceae</taxon>
        <taxon>Niallia</taxon>
    </lineage>
</organism>
<dbReference type="EMBL" id="RZTZ01000014">
    <property type="protein sequence ID" value="RVT57967.1"/>
    <property type="molecule type" value="Genomic_DNA"/>
</dbReference>
<dbReference type="AlphaFoldDB" id="A0A3S2UU67"/>
<protein>
    <submittedName>
        <fullName evidence="1">Uncharacterized protein</fullName>
    </submittedName>
</protein>
<name>A0A3S2UU67_9BACI</name>
<keyword evidence="2" id="KW-1185">Reference proteome</keyword>
<proteinExistence type="predicted"/>
<accession>A0A3S2UU67</accession>
<comment type="caution">
    <text evidence="1">The sequence shown here is derived from an EMBL/GenBank/DDBJ whole genome shotgun (WGS) entry which is preliminary data.</text>
</comment>
<dbReference type="Proteomes" id="UP000288024">
    <property type="component" value="Unassembled WGS sequence"/>
</dbReference>
<reference evidence="1 2" key="1">
    <citation type="submission" date="2019-01" db="EMBL/GenBank/DDBJ databases">
        <title>Bacillus sp. M5HDSG1-1, whole genome shotgun sequence.</title>
        <authorList>
            <person name="Tuo L."/>
        </authorList>
    </citation>
    <scope>NUCLEOTIDE SEQUENCE [LARGE SCALE GENOMIC DNA]</scope>
    <source>
        <strain evidence="1 2">M5HDSG1-1</strain>
    </source>
</reference>